<dbReference type="AlphaFoldDB" id="A0A1R1YQD4"/>
<evidence type="ECO:0000313" key="2">
    <source>
        <dbReference type="EMBL" id="OMJ28976.1"/>
    </source>
</evidence>
<protein>
    <submittedName>
        <fullName evidence="2">Uncharacterized protein</fullName>
    </submittedName>
</protein>
<comment type="caution">
    <text evidence="2">The sequence shown here is derived from an EMBL/GenBank/DDBJ whole genome shotgun (WGS) entry which is preliminary data.</text>
</comment>
<evidence type="ECO:0000256" key="1">
    <source>
        <dbReference type="SAM" id="MobiDB-lite"/>
    </source>
</evidence>
<sequence length="79" mass="9138">MPHSESLESVKISSARVSGKNERPSHFTSWFSQNNRLRIAGFVSITVDFHDFNFDRAEFLSPKKRRSIRLTGRRASEIN</sequence>
<name>A0A1R1YQD4_9FUNG</name>
<accession>A0A1R1YQD4</accession>
<evidence type="ECO:0000313" key="3">
    <source>
        <dbReference type="Proteomes" id="UP000187429"/>
    </source>
</evidence>
<dbReference type="Proteomes" id="UP000187429">
    <property type="component" value="Unassembled WGS sequence"/>
</dbReference>
<organism evidence="2 3">
    <name type="scientific">Smittium culicis</name>
    <dbReference type="NCBI Taxonomy" id="133412"/>
    <lineage>
        <taxon>Eukaryota</taxon>
        <taxon>Fungi</taxon>
        <taxon>Fungi incertae sedis</taxon>
        <taxon>Zoopagomycota</taxon>
        <taxon>Kickxellomycotina</taxon>
        <taxon>Harpellomycetes</taxon>
        <taxon>Harpellales</taxon>
        <taxon>Legeriomycetaceae</taxon>
        <taxon>Smittium</taxon>
    </lineage>
</organism>
<gene>
    <name evidence="2" type="ORF">AYI69_g1535</name>
</gene>
<dbReference type="EMBL" id="LSSM01000418">
    <property type="protein sequence ID" value="OMJ28976.1"/>
    <property type="molecule type" value="Genomic_DNA"/>
</dbReference>
<proteinExistence type="predicted"/>
<keyword evidence="3" id="KW-1185">Reference proteome</keyword>
<reference evidence="3" key="1">
    <citation type="submission" date="2017-01" db="EMBL/GenBank/DDBJ databases">
        <authorList>
            <person name="Wang Y."/>
            <person name="White M."/>
            <person name="Kvist S."/>
            <person name="Moncalvo J.-M."/>
        </authorList>
    </citation>
    <scope>NUCLEOTIDE SEQUENCE [LARGE SCALE GENOMIC DNA]</scope>
    <source>
        <strain evidence="3">ID-206-W2</strain>
    </source>
</reference>
<feature type="region of interest" description="Disordered" evidence="1">
    <location>
        <begin position="1"/>
        <end position="25"/>
    </location>
</feature>